<dbReference type="STRING" id="2082308.A0A2K1QQB1"/>
<comment type="function">
    <text evidence="13">Polymerase that creates the 3'-poly(A) tail of mRNA's.</text>
</comment>
<dbReference type="GO" id="GO:0031123">
    <property type="term" value="P:RNA 3'-end processing"/>
    <property type="evidence" value="ECO:0007669"/>
    <property type="project" value="InterPro"/>
</dbReference>
<evidence type="ECO:0000256" key="2">
    <source>
        <dbReference type="ARBA" id="ARBA00004123"/>
    </source>
</evidence>
<dbReference type="CDD" id="cd05402">
    <property type="entry name" value="NT_PAP_TUTase"/>
    <property type="match status" value="1"/>
</dbReference>
<feature type="region of interest" description="Disordered" evidence="16">
    <location>
        <begin position="538"/>
        <end position="605"/>
    </location>
</feature>
<feature type="binding site" evidence="14">
    <location>
        <position position="227"/>
    </location>
    <ligand>
        <name>ATP</name>
        <dbReference type="ChEBI" id="CHEBI:30616"/>
    </ligand>
</feature>
<dbReference type="GO" id="GO:0005524">
    <property type="term" value="F:ATP binding"/>
    <property type="evidence" value="ECO:0007669"/>
    <property type="project" value="UniProtKB-UniRule"/>
</dbReference>
<dbReference type="Gene3D" id="3.30.70.590">
    <property type="entry name" value="Poly(A) polymerase predicted RNA binding domain"/>
    <property type="match status" value="1"/>
</dbReference>
<evidence type="ECO:0000259" key="17">
    <source>
        <dbReference type="Pfam" id="PF04926"/>
    </source>
</evidence>
<feature type="binding site" evidence="15">
    <location>
        <position position="102"/>
    </location>
    <ligand>
        <name>Mg(2+)</name>
        <dbReference type="ChEBI" id="CHEBI:18420"/>
        <label>1</label>
        <note>catalytic</note>
    </ligand>
</feature>
<evidence type="ECO:0000313" key="20">
    <source>
        <dbReference type="EMBL" id="PNS17268.1"/>
    </source>
</evidence>
<dbReference type="PIRSF" id="PIRSF018425">
    <property type="entry name" value="PolyA_polymerase"/>
    <property type="match status" value="1"/>
</dbReference>
<dbReference type="Pfam" id="PF04926">
    <property type="entry name" value="PAP_RNA-bind"/>
    <property type="match status" value="1"/>
</dbReference>
<keyword evidence="9 15" id="KW-0460">Magnesium</keyword>
<name>A0A2K1QQB1_9PEZI</name>
<dbReference type="PANTHER" id="PTHR10682:SF10">
    <property type="entry name" value="POLYNUCLEOTIDE ADENYLYLTRANSFERASE"/>
    <property type="match status" value="1"/>
</dbReference>
<keyword evidence="4 13" id="KW-0507">mRNA processing</keyword>
<evidence type="ECO:0000256" key="10">
    <source>
        <dbReference type="ARBA" id="ARBA00022884"/>
    </source>
</evidence>
<dbReference type="Pfam" id="PF20750">
    <property type="entry name" value="PAP_NTPase"/>
    <property type="match status" value="1"/>
</dbReference>
<dbReference type="SUPFAM" id="SSF81631">
    <property type="entry name" value="PAP/OAS1 substrate-binding domain"/>
    <property type="match status" value="1"/>
</dbReference>
<evidence type="ECO:0000256" key="5">
    <source>
        <dbReference type="ARBA" id="ARBA00022679"/>
    </source>
</evidence>
<evidence type="ECO:0000256" key="14">
    <source>
        <dbReference type="PIRSR" id="PIRSR018425-1"/>
    </source>
</evidence>
<dbReference type="FunCoup" id="A0A2K1QQB1">
    <property type="interactions" value="946"/>
</dbReference>
<reference evidence="20 21" key="1">
    <citation type="submission" date="2017-06" db="EMBL/GenBank/DDBJ databases">
        <title>Draft genome sequence of a variant of Elsinoe murrayae.</title>
        <authorList>
            <person name="Cheng Q."/>
        </authorList>
    </citation>
    <scope>NUCLEOTIDE SEQUENCE [LARGE SCALE GENOMIC DNA]</scope>
    <source>
        <strain evidence="20 21">CQ-2017a</strain>
    </source>
</reference>
<comment type="cofactor">
    <cofactor evidence="15">
        <name>Mg(2+)</name>
        <dbReference type="ChEBI" id="CHEBI:18420"/>
    </cofactor>
    <text evidence="15">Binds 2 magnesium ions. Also active with manganese.</text>
</comment>
<feature type="binding site" evidence="14">
    <location>
        <begin position="100"/>
        <end position="102"/>
    </location>
    <ligand>
        <name>ATP</name>
        <dbReference type="ChEBI" id="CHEBI:30616"/>
    </ligand>
</feature>
<evidence type="ECO:0000256" key="16">
    <source>
        <dbReference type="SAM" id="MobiDB-lite"/>
    </source>
</evidence>
<dbReference type="GO" id="GO:0005634">
    <property type="term" value="C:nucleus"/>
    <property type="evidence" value="ECO:0007669"/>
    <property type="project" value="UniProtKB-SubCell"/>
</dbReference>
<keyword evidence="21" id="KW-1185">Reference proteome</keyword>
<dbReference type="InterPro" id="IPR043519">
    <property type="entry name" value="NT_sf"/>
</dbReference>
<feature type="binding site" evidence="14">
    <location>
        <begin position="87"/>
        <end position="89"/>
    </location>
    <ligand>
        <name>ATP</name>
        <dbReference type="ChEBI" id="CHEBI:30616"/>
    </ligand>
</feature>
<dbReference type="Gene3D" id="1.10.1410.10">
    <property type="match status" value="1"/>
</dbReference>
<feature type="binding site" evidence="15">
    <location>
        <position position="102"/>
    </location>
    <ligand>
        <name>Mg(2+)</name>
        <dbReference type="ChEBI" id="CHEBI:18420"/>
        <label>2</label>
        <note>catalytic</note>
    </ligand>
</feature>
<proteinExistence type="inferred from homology"/>
<gene>
    <name evidence="20" type="ORF">CAC42_6951</name>
</gene>
<dbReference type="GO" id="GO:0003723">
    <property type="term" value="F:RNA binding"/>
    <property type="evidence" value="ECO:0007669"/>
    <property type="project" value="UniProtKB-UniRule"/>
</dbReference>
<keyword evidence="12 13" id="KW-0539">Nucleus</keyword>
<feature type="binding site" evidence="14">
    <location>
        <position position="157"/>
    </location>
    <ligand>
        <name>ATP</name>
        <dbReference type="ChEBI" id="CHEBI:30616"/>
    </ligand>
</feature>
<dbReference type="InterPro" id="IPR014492">
    <property type="entry name" value="PolyA_polymerase"/>
</dbReference>
<evidence type="ECO:0000256" key="9">
    <source>
        <dbReference type="ARBA" id="ARBA00022842"/>
    </source>
</evidence>
<dbReference type="GO" id="GO:1990817">
    <property type="term" value="F:poly(A) RNA polymerase activity"/>
    <property type="evidence" value="ECO:0007669"/>
    <property type="project" value="UniProtKB-UniRule"/>
</dbReference>
<dbReference type="InterPro" id="IPR007010">
    <property type="entry name" value="PolA_pol_RNA-bd_dom"/>
</dbReference>
<protein>
    <recommendedName>
        <fullName evidence="13">Poly(A) polymerase</fullName>
        <ecNumber evidence="13">2.7.7.19</ecNumber>
    </recommendedName>
</protein>
<evidence type="ECO:0000256" key="15">
    <source>
        <dbReference type="PIRSR" id="PIRSR018425-2"/>
    </source>
</evidence>
<evidence type="ECO:0000256" key="4">
    <source>
        <dbReference type="ARBA" id="ARBA00022664"/>
    </source>
</evidence>
<keyword evidence="5 13" id="KW-0808">Transferase</keyword>
<dbReference type="Gene3D" id="3.30.460.10">
    <property type="entry name" value="Beta Polymerase, domain 2"/>
    <property type="match status" value="1"/>
</dbReference>
<evidence type="ECO:0000259" key="19">
    <source>
        <dbReference type="Pfam" id="PF20750"/>
    </source>
</evidence>
<dbReference type="AlphaFoldDB" id="A0A2K1QQB1"/>
<dbReference type="OrthoDB" id="412748at2759"/>
<evidence type="ECO:0000313" key="21">
    <source>
        <dbReference type="Proteomes" id="UP000243797"/>
    </source>
</evidence>
<dbReference type="InterPro" id="IPR007012">
    <property type="entry name" value="PolA_pol_cen_dom"/>
</dbReference>
<dbReference type="InterPro" id="IPR011068">
    <property type="entry name" value="NuclTrfase_I-like_C"/>
</dbReference>
<feature type="binding site" evidence="14">
    <location>
        <begin position="236"/>
        <end position="237"/>
    </location>
    <ligand>
        <name>ATP</name>
        <dbReference type="ChEBI" id="CHEBI:30616"/>
    </ligand>
</feature>
<keyword evidence="11" id="KW-0464">Manganese</keyword>
<feature type="region of interest" description="Disordered" evidence="16">
    <location>
        <begin position="454"/>
        <end position="479"/>
    </location>
</feature>
<comment type="subcellular location">
    <subcellularLocation>
        <location evidence="2 13">Nucleus</location>
    </subcellularLocation>
</comment>
<evidence type="ECO:0000256" key="1">
    <source>
        <dbReference type="ARBA" id="ARBA00001936"/>
    </source>
</evidence>
<dbReference type="SUPFAM" id="SSF55003">
    <property type="entry name" value="PAP/Archaeal CCA-adding enzyme, C-terminal domain"/>
    <property type="match status" value="1"/>
</dbReference>
<feature type="domain" description="Poly(A) polymerase RNA-binding" evidence="17">
    <location>
        <begin position="356"/>
        <end position="550"/>
    </location>
</feature>
<feature type="binding site" evidence="15">
    <location>
        <position position="100"/>
    </location>
    <ligand>
        <name>Mg(2+)</name>
        <dbReference type="ChEBI" id="CHEBI:18420"/>
        <label>2</label>
        <note>catalytic</note>
    </ligand>
</feature>
<dbReference type="GO" id="GO:0046872">
    <property type="term" value="F:metal ion binding"/>
    <property type="evidence" value="ECO:0007669"/>
    <property type="project" value="UniProtKB-KW"/>
</dbReference>
<dbReference type="SUPFAM" id="SSF81301">
    <property type="entry name" value="Nucleotidyltransferase"/>
    <property type="match status" value="1"/>
</dbReference>
<evidence type="ECO:0000256" key="12">
    <source>
        <dbReference type="ARBA" id="ARBA00023242"/>
    </source>
</evidence>
<comment type="caution">
    <text evidence="20">The sequence shown here is derived from an EMBL/GenBank/DDBJ whole genome shotgun (WGS) entry which is preliminary data.</text>
</comment>
<keyword evidence="8 13" id="KW-0067">ATP-binding</keyword>
<feature type="binding site" evidence="15">
    <location>
        <position position="100"/>
    </location>
    <ligand>
        <name>Mg(2+)</name>
        <dbReference type="ChEBI" id="CHEBI:18420"/>
        <label>1</label>
        <note>catalytic</note>
    </ligand>
</feature>
<dbReference type="EMBL" id="NKHZ01000051">
    <property type="protein sequence ID" value="PNS17268.1"/>
    <property type="molecule type" value="Genomic_DNA"/>
</dbReference>
<evidence type="ECO:0000256" key="8">
    <source>
        <dbReference type="ARBA" id="ARBA00022840"/>
    </source>
</evidence>
<keyword evidence="7 13" id="KW-0547">Nucleotide-binding</keyword>
<comment type="catalytic activity">
    <reaction evidence="13">
        <text>RNA(n) + ATP = RNA(n)-3'-adenine ribonucleotide + diphosphate</text>
        <dbReference type="Rhea" id="RHEA:11332"/>
        <dbReference type="Rhea" id="RHEA-COMP:14527"/>
        <dbReference type="Rhea" id="RHEA-COMP:17347"/>
        <dbReference type="ChEBI" id="CHEBI:30616"/>
        <dbReference type="ChEBI" id="CHEBI:33019"/>
        <dbReference type="ChEBI" id="CHEBI:140395"/>
        <dbReference type="ChEBI" id="CHEBI:173115"/>
        <dbReference type="EC" id="2.7.7.19"/>
    </reaction>
</comment>
<dbReference type="InParanoid" id="A0A2K1QQB1"/>
<sequence>MAQNRQWGVTAPISTQFPSEKELALNDSLIAELRAQNTFEATEETNRRANVLSTLQGVTLEFVKLVGELKGMAPAVLKDAGGRVYTFGSYRLGVFGPGSDIDTLIVAPKFVNREDFFEHFPKLLEKASPPGAIEEITPVPDAHVPIMKLEYSGISIDLIFARLQLSSVPINLDLKDNSLLRGLDETDLRSVNGTRVTDEILELVPQTKTFRHALRAIKLWAQRRAVYANVMGFPGGVAWAMLVARVCQLYPNASGSLIVARFFHLMKGWRWPQPVMLKVIEDGPLQVRVWNPKVYGGDARHLMPIITPAYPSMCATHNVTSSTLAIIKRELSRADEITTQIFSGQKQWKDLFERHTFFSQGYKYYLTITSASRTKEAQQMWSGLVQSKVRRLVSGIEMAQAGVEIAHPFNKGFDRIHRVQSDEEREKVLQGSLEFQAKDTETETTDQVKSAVQAAAAEGSENMKMPESANGSAEDSEGPQTVYTTSFYIGIELKKDAKSLDISWPVAEFKRQCTEWPQYDEKLNSIRCVHIRNYDLPDDVFEPGEARPTKTKKGKKNGEANSRKRTVAEANLDDQSNHTVKRKQSGIAAGTNGTNGSTTPMAAPS</sequence>
<evidence type="ECO:0000259" key="18">
    <source>
        <dbReference type="Pfam" id="PF04928"/>
    </source>
</evidence>
<dbReference type="Proteomes" id="UP000243797">
    <property type="component" value="Unassembled WGS sequence"/>
</dbReference>
<feature type="binding site" evidence="14">
    <location>
        <position position="218"/>
    </location>
    <ligand>
        <name>ATP</name>
        <dbReference type="ChEBI" id="CHEBI:30616"/>
    </ligand>
</feature>
<dbReference type="PANTHER" id="PTHR10682">
    <property type="entry name" value="POLY A POLYMERASE"/>
    <property type="match status" value="1"/>
</dbReference>
<dbReference type="GO" id="GO:0006397">
    <property type="term" value="P:mRNA processing"/>
    <property type="evidence" value="ECO:0007669"/>
    <property type="project" value="UniProtKB-KW"/>
</dbReference>
<keyword evidence="6 15" id="KW-0479">Metal-binding</keyword>
<evidence type="ECO:0000256" key="3">
    <source>
        <dbReference type="ARBA" id="ARBA00010912"/>
    </source>
</evidence>
<dbReference type="Pfam" id="PF04928">
    <property type="entry name" value="PAP_central"/>
    <property type="match status" value="1"/>
</dbReference>
<keyword evidence="10" id="KW-0694">RNA-binding</keyword>
<evidence type="ECO:0000256" key="11">
    <source>
        <dbReference type="ARBA" id="ARBA00023211"/>
    </source>
</evidence>
<comment type="cofactor">
    <cofactor evidence="1">
        <name>Mn(2+)</name>
        <dbReference type="ChEBI" id="CHEBI:29035"/>
    </cofactor>
</comment>
<comment type="similarity">
    <text evidence="3 13">Belongs to the poly(A) polymerase family.</text>
</comment>
<dbReference type="FunFam" id="3.30.460.10:FF:000002">
    <property type="entry name" value="Poly(A) polymerase alpha, putative"/>
    <property type="match status" value="1"/>
</dbReference>
<dbReference type="FunFam" id="3.30.70.590:FF:000003">
    <property type="entry name" value="Poly(A) polymerase"/>
    <property type="match status" value="1"/>
</dbReference>
<evidence type="ECO:0000256" key="7">
    <source>
        <dbReference type="ARBA" id="ARBA00022741"/>
    </source>
</evidence>
<feature type="domain" description="Poly(A) polymerase nucleotidyltransferase" evidence="19">
    <location>
        <begin position="8"/>
        <end position="204"/>
    </location>
</feature>
<feature type="binding site" evidence="15">
    <location>
        <position position="157"/>
    </location>
    <ligand>
        <name>Mg(2+)</name>
        <dbReference type="ChEBI" id="CHEBI:18420"/>
        <label>2</label>
        <note>catalytic</note>
    </ligand>
</feature>
<feature type="domain" description="Poly(A) polymerase central" evidence="18">
    <location>
        <begin position="209"/>
        <end position="354"/>
    </location>
</feature>
<organism evidence="20 21">
    <name type="scientific">Sphaceloma murrayae</name>
    <dbReference type="NCBI Taxonomy" id="2082308"/>
    <lineage>
        <taxon>Eukaryota</taxon>
        <taxon>Fungi</taxon>
        <taxon>Dikarya</taxon>
        <taxon>Ascomycota</taxon>
        <taxon>Pezizomycotina</taxon>
        <taxon>Dothideomycetes</taxon>
        <taxon>Dothideomycetidae</taxon>
        <taxon>Myriangiales</taxon>
        <taxon>Elsinoaceae</taxon>
        <taxon>Sphaceloma</taxon>
    </lineage>
</organism>
<dbReference type="InterPro" id="IPR048840">
    <property type="entry name" value="PolA_pol_NTPase"/>
</dbReference>
<evidence type="ECO:0000256" key="13">
    <source>
        <dbReference type="PIRNR" id="PIRNR018425"/>
    </source>
</evidence>
<feature type="compositionally biased region" description="Polar residues" evidence="16">
    <location>
        <begin position="469"/>
        <end position="479"/>
    </location>
</feature>
<evidence type="ECO:0000256" key="6">
    <source>
        <dbReference type="ARBA" id="ARBA00022723"/>
    </source>
</evidence>
<accession>A0A2K1QQB1</accession>
<dbReference type="EC" id="2.7.7.19" evidence="13"/>
<feature type="compositionally biased region" description="Low complexity" evidence="16">
    <location>
        <begin position="585"/>
        <end position="599"/>
    </location>
</feature>
<dbReference type="FunFam" id="1.10.1410.10:FF:000001">
    <property type="entry name" value="Putative poly(A) polymerase gamma"/>
    <property type="match status" value="1"/>
</dbReference>